<evidence type="ECO:0000256" key="11">
    <source>
        <dbReference type="PIRSR" id="PIRSR000660-2"/>
    </source>
</evidence>
<feature type="region of interest" description="Disordered" evidence="13">
    <location>
        <begin position="675"/>
        <end position="696"/>
    </location>
</feature>
<dbReference type="InterPro" id="IPR016255">
    <property type="entry name" value="Gcn2"/>
</dbReference>
<dbReference type="SUPFAM" id="SSF55681">
    <property type="entry name" value="Class II aaRS and biotin synthetases"/>
    <property type="match status" value="1"/>
</dbReference>
<dbReference type="FunFam" id="3.30.200.20:FF:000379">
    <property type="entry name" value="eIF-2-alpha kinase GCN2"/>
    <property type="match status" value="1"/>
</dbReference>
<dbReference type="PANTHER" id="PTHR11042:SF136">
    <property type="entry name" value="EIF-2-ALPHA KINASE GCN2"/>
    <property type="match status" value="1"/>
</dbReference>
<accession>A0AAD5RWT6</accession>
<feature type="binding site" evidence="11">
    <location>
        <position position="634"/>
    </location>
    <ligand>
        <name>ATP</name>
        <dbReference type="ChEBI" id="CHEBI:30616"/>
    </ligand>
</feature>
<evidence type="ECO:0000259" key="15">
    <source>
        <dbReference type="PROSITE" id="PS50908"/>
    </source>
</evidence>
<feature type="region of interest" description="Disordered" evidence="13">
    <location>
        <begin position="722"/>
        <end position="773"/>
    </location>
</feature>
<evidence type="ECO:0000256" key="8">
    <source>
        <dbReference type="ARBA" id="ARBA00047899"/>
    </source>
</evidence>
<feature type="domain" description="Protein kinase" evidence="14">
    <location>
        <begin position="270"/>
        <end position="555"/>
    </location>
</feature>
<dbReference type="InterPro" id="IPR000719">
    <property type="entry name" value="Prot_kinase_dom"/>
</dbReference>
<dbReference type="PROSITE" id="PS50011">
    <property type="entry name" value="PROTEIN_KINASE_DOM"/>
    <property type="match status" value="2"/>
</dbReference>
<dbReference type="Pfam" id="PF12745">
    <property type="entry name" value="HGTP_anticodon2"/>
    <property type="match status" value="1"/>
</dbReference>
<keyword evidence="4 11" id="KW-0547">Nucleotide-binding</keyword>
<dbReference type="InterPro" id="IPR024435">
    <property type="entry name" value="HisRS-related_dom"/>
</dbReference>
<comment type="caution">
    <text evidence="16">The sequence shown here is derived from an EMBL/GenBank/DDBJ whole genome shotgun (WGS) entry which is preliminary data.</text>
</comment>
<evidence type="ECO:0000256" key="1">
    <source>
        <dbReference type="ARBA" id="ARBA00012513"/>
    </source>
</evidence>
<evidence type="ECO:0000256" key="4">
    <source>
        <dbReference type="ARBA" id="ARBA00022741"/>
    </source>
</evidence>
<feature type="binding site" evidence="12">
    <location>
        <position position="635"/>
    </location>
    <ligand>
        <name>ATP</name>
        <dbReference type="ChEBI" id="CHEBI:30616"/>
    </ligand>
</feature>
<dbReference type="Gene3D" id="3.10.110.10">
    <property type="entry name" value="Ubiquitin Conjugating Enzyme"/>
    <property type="match status" value="1"/>
</dbReference>
<dbReference type="SMART" id="SM00591">
    <property type="entry name" value="RWD"/>
    <property type="match status" value="1"/>
</dbReference>
<dbReference type="SMART" id="SM00220">
    <property type="entry name" value="S_TKc"/>
    <property type="match status" value="2"/>
</dbReference>
<sequence length="1613" mass="181832">MAWKAPGVWKKPLQLSNKNDEASFPGLAPPPKKDAGPSLQYEQLQQDEVLVLQSIYGDEFIEHQAAHSAWKKSEPSFDIRIKSSLDEEVALTLGIVFTATYPRTPPLLTLKDTDTLRESTLFKVQKYIETKPKIYVQEGAEAVVMQLVEEMREMLDDAAQLIAQGRELPSLEEERAAHEAMLAEQAQEQREEEERRKQQEDRDAARVMGEMIQKQLDKNKKKAAKNGDGLTIPDVSPGGQSLDNDPKAIMFDQPCKYYDTSGNEIYMWAVSDKKEVFKGSVSSVYAVRALVASSVDCSKLALKETEIGPDEKDQGNTAAVKARVQALESELEKLKKLRDKNPPPPRNILELINFLVTRGPPAKDPQGPPVWHVSILTPFAEKGSLEELLDLAGRLDVGKVRSWTTDLLGALQYLHNHGCVHRDIHARNILLVKEPSGTVVPKLADIGYERELLNICTKKHPVVSMSSAESAYWLPPEIASTSKPHYTTKTDIWEFGIVFLQMTFGLNVLQKNHSPSSLMESMTLSSAFHELATKFFRSDPKKRPRAFELSSSEFLATDAPILEDTQARMHGSFSAGSFSQSGFQLPGRHDSMNRPPAFSRYLEDFVEEARLGRGGFGEVVKARKKLDGQLYAIKKITQKSQASLTEILKEVRVLSQLSHPAVVRYYNTWLEEVPDVSESEGDTSTEDAVSDDSTTTISNSAQIQFATSTGGLDYISSSGYPAVEFGSDSEDEENGNVLDDDDESGCYDDSPDGESSPEVVRPRMPDPRMTRSHHRPYRMTMYISMEYCEKRTLRDLIARDLSQNTPEIWRLFRQILEGLAHIHSLNIVHRDLKPENIFISVGPDDVNNVKIGDFGLATSGQFLVDKQAAGSTSMESVDMTRSIGTSFYVAPEIRSSVNGIYSTKVDMYSLGIIFFEMNYHLKSGMERAIVLEKVRMEKPELPLDFHPEDMAKKLDIILSLVTHRPRDRPSSMEMLKSGKLPVQNERETIRRILAGIKDKTSPYYSATLQVLFSEPVDQSVNYAWDMGLTPPRIDNLIHQSSIKSTLTSIFRRHSAVETPRSTLYPLSSHYKTNIVELMDQGGNRVQLPYDLTMGHARMLSKQTEDDEVLPRIFTFGSVFRDTKHGGAQPNMFGEVDFDIVSTNSLDLALKEAEVIKVLDEIIVALPALAPNQMCFHIGHSDLLQLIFEFCGIEPGSRKQVSEILSKLNIHNFSWPKIRSELRSALVGISATSIDGLKKFDWRDTPAKAFNRLRALFEGTPFLTRANPTLAHMKEVVEYCKLMTLRTKCYINPLNSFNEQFYLDGIMFSCHHDKRGRDVFAAGGRYDSLIREFRPKVHNMTFSERHAVGFGLAWEKLCRTTPTKSKGKSFLKKTEDQVWELFETRRCDVLVTSFDPSLLRSKGINILSMLWSESISAELSMDARSTEDLLKKHRNETYAWIIIVKPDNQIKVKSMGRKDMPDVDIEVSQLLPWLRSEIREREMRAAAKLRDAAAATSVSAGGSGSAFGADMEDHEPDVTLIIAQTKSKKFNRQKVVEQAQVAAQREVHSFLDGPVVAIETTDTVLEQMRRTSLSEPDTWRAVEQNVTTVEKKYVREVHDMLLSYREKWERGQSF</sequence>
<dbReference type="InterPro" id="IPR017441">
    <property type="entry name" value="Protein_kinase_ATP_BS"/>
</dbReference>
<organism evidence="16 17">
    <name type="scientific">Zalerion maritima</name>
    <dbReference type="NCBI Taxonomy" id="339359"/>
    <lineage>
        <taxon>Eukaryota</taxon>
        <taxon>Fungi</taxon>
        <taxon>Dikarya</taxon>
        <taxon>Ascomycota</taxon>
        <taxon>Pezizomycotina</taxon>
        <taxon>Sordariomycetes</taxon>
        <taxon>Lulworthiomycetidae</taxon>
        <taxon>Lulworthiales</taxon>
        <taxon>Lulworthiaceae</taxon>
        <taxon>Zalerion</taxon>
    </lineage>
</organism>
<dbReference type="InterPro" id="IPR041715">
    <property type="entry name" value="HisRS-like_core"/>
</dbReference>
<dbReference type="SUPFAM" id="SSF54495">
    <property type="entry name" value="UBC-like"/>
    <property type="match status" value="1"/>
</dbReference>
<dbReference type="Gene3D" id="3.40.50.800">
    <property type="entry name" value="Anticodon-binding domain"/>
    <property type="match status" value="1"/>
</dbReference>
<dbReference type="SUPFAM" id="SSF56112">
    <property type="entry name" value="Protein kinase-like (PK-like)"/>
    <property type="match status" value="2"/>
</dbReference>
<keyword evidence="17" id="KW-1185">Reference proteome</keyword>
<evidence type="ECO:0000256" key="5">
    <source>
        <dbReference type="ARBA" id="ARBA00022777"/>
    </source>
</evidence>
<evidence type="ECO:0000259" key="14">
    <source>
        <dbReference type="PROSITE" id="PS50011"/>
    </source>
</evidence>
<protein>
    <recommendedName>
        <fullName evidence="1">non-specific serine/threonine protein kinase</fullName>
        <ecNumber evidence="1">2.7.11.1</ecNumber>
    </recommendedName>
</protein>
<evidence type="ECO:0000256" key="13">
    <source>
        <dbReference type="SAM" id="MobiDB-lite"/>
    </source>
</evidence>
<evidence type="ECO:0000256" key="6">
    <source>
        <dbReference type="ARBA" id="ARBA00022840"/>
    </source>
</evidence>
<dbReference type="InterPro" id="IPR036621">
    <property type="entry name" value="Anticodon-bd_dom_sf"/>
</dbReference>
<dbReference type="EC" id="2.7.11.1" evidence="1"/>
<name>A0AAD5RWT6_9PEZI</name>
<dbReference type="GO" id="GO:0009893">
    <property type="term" value="P:positive regulation of metabolic process"/>
    <property type="evidence" value="ECO:0007669"/>
    <property type="project" value="UniProtKB-ARBA"/>
</dbReference>
<dbReference type="PROSITE" id="PS50908">
    <property type="entry name" value="RWD"/>
    <property type="match status" value="1"/>
</dbReference>
<dbReference type="InterPro" id="IPR050339">
    <property type="entry name" value="CC_SR_Kinase"/>
</dbReference>
<dbReference type="GO" id="GO:0000077">
    <property type="term" value="P:DNA damage checkpoint signaling"/>
    <property type="evidence" value="ECO:0007669"/>
    <property type="project" value="InterPro"/>
</dbReference>
<dbReference type="CDD" id="cd14046">
    <property type="entry name" value="STKc_EIF2AK4_GCN2_rpt2"/>
    <property type="match status" value="1"/>
</dbReference>
<feature type="compositionally biased region" description="Acidic residues" evidence="13">
    <location>
        <begin position="675"/>
        <end position="690"/>
    </location>
</feature>
<evidence type="ECO:0000313" key="17">
    <source>
        <dbReference type="Proteomes" id="UP001201980"/>
    </source>
</evidence>
<keyword evidence="6 11" id="KW-0067">ATP-binding</keyword>
<feature type="compositionally biased region" description="Basic and acidic residues" evidence="13">
    <location>
        <begin position="187"/>
        <end position="204"/>
    </location>
</feature>
<dbReference type="GO" id="GO:0005634">
    <property type="term" value="C:nucleus"/>
    <property type="evidence" value="ECO:0007669"/>
    <property type="project" value="TreeGrafter"/>
</dbReference>
<dbReference type="PANTHER" id="PTHR11042">
    <property type="entry name" value="EUKARYOTIC TRANSLATION INITIATION FACTOR 2-ALPHA KINASE EIF2-ALPHA KINASE -RELATED"/>
    <property type="match status" value="1"/>
</dbReference>
<dbReference type="Pfam" id="PF05773">
    <property type="entry name" value="RWD"/>
    <property type="match status" value="1"/>
</dbReference>
<reference evidence="16" key="1">
    <citation type="submission" date="2022-07" db="EMBL/GenBank/DDBJ databases">
        <title>Draft genome sequence of Zalerion maritima ATCC 34329, a (micro)plastics degrading marine fungus.</title>
        <authorList>
            <person name="Paco A."/>
            <person name="Goncalves M.F.M."/>
            <person name="Rocha-Santos T.A.P."/>
            <person name="Alves A."/>
        </authorList>
    </citation>
    <scope>NUCLEOTIDE SEQUENCE</scope>
    <source>
        <strain evidence="16">ATCC 34329</strain>
    </source>
</reference>
<gene>
    <name evidence="16" type="ORF">MKZ38_005811</name>
</gene>
<dbReference type="InterPro" id="IPR006575">
    <property type="entry name" value="RWD_dom"/>
</dbReference>
<dbReference type="PIRSF" id="PIRSF000660">
    <property type="entry name" value="Ser/Thr_PK_GCN2"/>
    <property type="match status" value="1"/>
</dbReference>
<feature type="domain" description="RWD" evidence="15">
    <location>
        <begin position="47"/>
        <end position="158"/>
    </location>
</feature>
<proteinExistence type="inferred from homology"/>
<dbReference type="Pfam" id="PF00069">
    <property type="entry name" value="Pkinase"/>
    <property type="match status" value="3"/>
</dbReference>
<evidence type="ECO:0000256" key="3">
    <source>
        <dbReference type="ARBA" id="ARBA00022679"/>
    </source>
</evidence>
<comment type="catalytic activity">
    <reaction evidence="8">
        <text>L-threonyl-[protein] + ATP = O-phospho-L-threonyl-[protein] + ADP + H(+)</text>
        <dbReference type="Rhea" id="RHEA:46608"/>
        <dbReference type="Rhea" id="RHEA-COMP:11060"/>
        <dbReference type="Rhea" id="RHEA-COMP:11605"/>
        <dbReference type="ChEBI" id="CHEBI:15378"/>
        <dbReference type="ChEBI" id="CHEBI:30013"/>
        <dbReference type="ChEBI" id="CHEBI:30616"/>
        <dbReference type="ChEBI" id="CHEBI:61977"/>
        <dbReference type="ChEBI" id="CHEBI:456216"/>
        <dbReference type="EC" id="2.7.11.1"/>
    </reaction>
</comment>
<dbReference type="Gene3D" id="1.10.510.10">
    <property type="entry name" value="Transferase(Phosphotransferase) domain 1"/>
    <property type="match status" value="2"/>
</dbReference>
<feature type="region of interest" description="Disordered" evidence="13">
    <location>
        <begin position="180"/>
        <end position="204"/>
    </location>
</feature>
<evidence type="ECO:0000256" key="2">
    <source>
        <dbReference type="ARBA" id="ARBA00022527"/>
    </source>
</evidence>
<dbReference type="InterPro" id="IPR011009">
    <property type="entry name" value="Kinase-like_dom_sf"/>
</dbReference>
<dbReference type="CDD" id="cd14012">
    <property type="entry name" value="PK_eIF2AK_GCN2_rpt1"/>
    <property type="match status" value="1"/>
</dbReference>
<dbReference type="InterPro" id="IPR008271">
    <property type="entry name" value="Ser/Thr_kinase_AS"/>
</dbReference>
<dbReference type="InterPro" id="IPR045864">
    <property type="entry name" value="aa-tRNA-synth_II/BPL/LPL"/>
</dbReference>
<dbReference type="Proteomes" id="UP001201980">
    <property type="component" value="Unassembled WGS sequence"/>
</dbReference>
<feature type="active site" description="Proton acceptor" evidence="10">
    <location>
        <position position="831"/>
    </location>
</feature>
<dbReference type="EMBL" id="JAKWBI020000034">
    <property type="protein sequence ID" value="KAJ2905298.1"/>
    <property type="molecule type" value="Genomic_DNA"/>
</dbReference>
<dbReference type="Gene3D" id="3.30.930.10">
    <property type="entry name" value="Bira Bifunctional Protein, Domain 2"/>
    <property type="match status" value="1"/>
</dbReference>
<comment type="similarity">
    <text evidence="7">Belongs to the protein kinase superfamily. Ser/Thr protein kinase family. GCN2 subfamily.</text>
</comment>
<comment type="catalytic activity">
    <reaction evidence="9">
        <text>L-seryl-[protein] + ATP = O-phospho-L-seryl-[protein] + ADP + H(+)</text>
        <dbReference type="Rhea" id="RHEA:17989"/>
        <dbReference type="Rhea" id="RHEA-COMP:9863"/>
        <dbReference type="Rhea" id="RHEA-COMP:11604"/>
        <dbReference type="ChEBI" id="CHEBI:15378"/>
        <dbReference type="ChEBI" id="CHEBI:29999"/>
        <dbReference type="ChEBI" id="CHEBI:30616"/>
        <dbReference type="ChEBI" id="CHEBI:83421"/>
        <dbReference type="ChEBI" id="CHEBI:456216"/>
        <dbReference type="EC" id="2.7.11.1"/>
    </reaction>
</comment>
<keyword evidence="5" id="KW-0418">Kinase</keyword>
<evidence type="ECO:0000313" key="16">
    <source>
        <dbReference type="EMBL" id="KAJ2905298.1"/>
    </source>
</evidence>
<dbReference type="FunFam" id="3.40.50.800:FF:000009">
    <property type="entry name" value="Eukaryotic translation initiation factor 2-alpha kinase"/>
    <property type="match status" value="1"/>
</dbReference>
<dbReference type="PROSITE" id="PS00108">
    <property type="entry name" value="PROTEIN_KINASE_ST"/>
    <property type="match status" value="1"/>
</dbReference>
<feature type="binding site" evidence="11">
    <location>
        <begin position="611"/>
        <end position="619"/>
    </location>
    <ligand>
        <name>ATP</name>
        <dbReference type="ChEBI" id="CHEBI:30616"/>
    </ligand>
</feature>
<evidence type="ECO:0000256" key="9">
    <source>
        <dbReference type="ARBA" id="ARBA00048679"/>
    </source>
</evidence>
<dbReference type="GO" id="GO:0004694">
    <property type="term" value="F:eukaryotic translation initiation factor 2alpha kinase activity"/>
    <property type="evidence" value="ECO:0007669"/>
    <property type="project" value="InterPro"/>
</dbReference>
<dbReference type="GO" id="GO:0110031">
    <property type="term" value="P:negative regulation of G2/MI transition of meiotic cell cycle"/>
    <property type="evidence" value="ECO:0007669"/>
    <property type="project" value="TreeGrafter"/>
</dbReference>
<feature type="compositionally biased region" description="Acidic residues" evidence="13">
    <location>
        <begin position="727"/>
        <end position="752"/>
    </location>
</feature>
<dbReference type="GO" id="GO:0005737">
    <property type="term" value="C:cytoplasm"/>
    <property type="evidence" value="ECO:0007669"/>
    <property type="project" value="TreeGrafter"/>
</dbReference>
<dbReference type="GO" id="GO:0005524">
    <property type="term" value="F:ATP binding"/>
    <property type="evidence" value="ECO:0007669"/>
    <property type="project" value="UniProtKB-UniRule"/>
</dbReference>
<dbReference type="FunFam" id="1.10.510.10:FF:000821">
    <property type="entry name" value="Serine/threonine-protein kinase gcn2"/>
    <property type="match status" value="1"/>
</dbReference>
<dbReference type="Gene3D" id="3.30.200.20">
    <property type="entry name" value="Phosphorylase Kinase, domain 1"/>
    <property type="match status" value="1"/>
</dbReference>
<keyword evidence="2" id="KW-0723">Serine/threonine-protein kinase</keyword>
<dbReference type="PROSITE" id="PS00107">
    <property type="entry name" value="PROTEIN_KINASE_ATP"/>
    <property type="match status" value="1"/>
</dbReference>
<dbReference type="InterPro" id="IPR016135">
    <property type="entry name" value="UBQ-conjugating_enzyme/RWD"/>
</dbReference>
<evidence type="ECO:0000256" key="7">
    <source>
        <dbReference type="ARBA" id="ARBA00037982"/>
    </source>
</evidence>
<dbReference type="FunFam" id="3.10.110.10:FF:000050">
    <property type="entry name" value="eIF-2-alpha kinase GCN2"/>
    <property type="match status" value="1"/>
</dbReference>
<feature type="region of interest" description="Disordered" evidence="13">
    <location>
        <begin position="1"/>
        <end position="39"/>
    </location>
</feature>
<dbReference type="Pfam" id="PF13393">
    <property type="entry name" value="tRNA-synt_His"/>
    <property type="match status" value="1"/>
</dbReference>
<feature type="domain" description="Protein kinase" evidence="14">
    <location>
        <begin position="605"/>
        <end position="980"/>
    </location>
</feature>
<feature type="region of interest" description="Disordered" evidence="13">
    <location>
        <begin position="219"/>
        <end position="241"/>
    </location>
</feature>
<dbReference type="FunFam" id="3.30.930.10:FF:000074">
    <property type="entry name" value="Serine/threonine-protein kinase gcn2"/>
    <property type="match status" value="1"/>
</dbReference>
<feature type="compositionally biased region" description="Basic and acidic residues" evidence="13">
    <location>
        <begin position="760"/>
        <end position="769"/>
    </location>
</feature>
<dbReference type="CDD" id="cd23823">
    <property type="entry name" value="RWD_GCN2"/>
    <property type="match status" value="1"/>
</dbReference>
<evidence type="ECO:0000256" key="12">
    <source>
        <dbReference type="PROSITE-ProRule" id="PRU10141"/>
    </source>
</evidence>
<evidence type="ECO:0000256" key="10">
    <source>
        <dbReference type="PIRSR" id="PIRSR000660-1"/>
    </source>
</evidence>
<keyword evidence="3" id="KW-0808">Transferase</keyword>